<dbReference type="OrthoDB" id="9759607at2"/>
<dbReference type="AlphaFoldDB" id="A0A562QCI2"/>
<keyword evidence="2" id="KW-0812">Transmembrane</keyword>
<dbReference type="PROSITE" id="PS50113">
    <property type="entry name" value="PAC"/>
    <property type="match status" value="1"/>
</dbReference>
<dbReference type="SMART" id="SM00091">
    <property type="entry name" value="PAS"/>
    <property type="match status" value="2"/>
</dbReference>
<reference evidence="6 7" key="1">
    <citation type="journal article" date="2015" name="Stand. Genomic Sci.">
        <title>Genomic Encyclopedia of Bacterial and Archaeal Type Strains, Phase III: the genomes of soil and plant-associated and newly described type strains.</title>
        <authorList>
            <person name="Whitman W.B."/>
            <person name="Woyke T."/>
            <person name="Klenk H.P."/>
            <person name="Zhou Y."/>
            <person name="Lilburn T.G."/>
            <person name="Beck B.J."/>
            <person name="De Vos P."/>
            <person name="Vandamme P."/>
            <person name="Eisen J.A."/>
            <person name="Garrity G."/>
            <person name="Hugenholtz P."/>
            <person name="Kyrpides N.C."/>
        </authorList>
    </citation>
    <scope>NUCLEOTIDE SEQUENCE [LARGE SCALE GENOMIC DNA]</scope>
    <source>
        <strain evidence="6 7">CGMCC 1.10116</strain>
    </source>
</reference>
<dbReference type="FunFam" id="3.30.70.270:FF:000001">
    <property type="entry name" value="Diguanylate cyclase domain protein"/>
    <property type="match status" value="1"/>
</dbReference>
<dbReference type="Proteomes" id="UP000315711">
    <property type="component" value="Unassembled WGS sequence"/>
</dbReference>
<organism evidence="6 7">
    <name type="scientific">Halalkalibacter nanhaiisediminis</name>
    <dbReference type="NCBI Taxonomy" id="688079"/>
    <lineage>
        <taxon>Bacteria</taxon>
        <taxon>Bacillati</taxon>
        <taxon>Bacillota</taxon>
        <taxon>Bacilli</taxon>
        <taxon>Bacillales</taxon>
        <taxon>Bacillaceae</taxon>
        <taxon>Halalkalibacter</taxon>
    </lineage>
</organism>
<evidence type="ECO:0000256" key="1">
    <source>
        <dbReference type="SAM" id="Coils"/>
    </source>
</evidence>
<keyword evidence="7" id="KW-1185">Reference proteome</keyword>
<evidence type="ECO:0000259" key="4">
    <source>
        <dbReference type="PROSITE" id="PS50113"/>
    </source>
</evidence>
<dbReference type="SMART" id="SM00267">
    <property type="entry name" value="GGDEF"/>
    <property type="match status" value="1"/>
</dbReference>
<accession>A0A562QCI2</accession>
<dbReference type="Pfam" id="PF00990">
    <property type="entry name" value="GGDEF"/>
    <property type="match status" value="1"/>
</dbReference>
<dbReference type="InterPro" id="IPR029787">
    <property type="entry name" value="Nucleotide_cyclase"/>
</dbReference>
<proteinExistence type="predicted"/>
<evidence type="ECO:0000256" key="2">
    <source>
        <dbReference type="SAM" id="Phobius"/>
    </source>
</evidence>
<feature type="domain" description="PAS" evidence="3">
    <location>
        <begin position="79"/>
        <end position="151"/>
    </location>
</feature>
<feature type="domain" description="PAC" evidence="4">
    <location>
        <begin position="153"/>
        <end position="205"/>
    </location>
</feature>
<name>A0A562QCI2_9BACI</name>
<comment type="caution">
    <text evidence="6">The sequence shown here is derived from an EMBL/GenBank/DDBJ whole genome shotgun (WGS) entry which is preliminary data.</text>
</comment>
<evidence type="ECO:0000259" key="5">
    <source>
        <dbReference type="PROSITE" id="PS50887"/>
    </source>
</evidence>
<dbReference type="Gene3D" id="3.30.450.20">
    <property type="entry name" value="PAS domain"/>
    <property type="match status" value="1"/>
</dbReference>
<feature type="coiled-coil region" evidence="1">
    <location>
        <begin position="52"/>
        <end position="82"/>
    </location>
</feature>
<feature type="transmembrane region" description="Helical" evidence="2">
    <location>
        <begin position="31"/>
        <end position="49"/>
    </location>
</feature>
<evidence type="ECO:0000313" key="6">
    <source>
        <dbReference type="EMBL" id="TWI54462.1"/>
    </source>
</evidence>
<dbReference type="SUPFAM" id="SSF55785">
    <property type="entry name" value="PYP-like sensor domain (PAS domain)"/>
    <property type="match status" value="1"/>
</dbReference>
<sequence>MKWQGRFIALLIIIIMALFIIYDYTAFDHENILHLLIIILILPLMWWSGKQYDELFYKHLQLKKEKEQIEEKSMTISQKNEDYELLLDSLDGGIFSYDVLNHRMYSSKGMAQLYGQSDATFFNNPYLLKKVIHPDDYEKVNKDDLQLLSGQSSKVEYRIIDSVYDEKWVMRMAVPIQNQDGTVVKINGQMFDITERKQLEHELKQMAFFDDLTDLPNRKSLDRHIEKALARSKRHNHNFILLFIDLDDFKIVNDTIGHDAGDELLKEVVKRLNQSIREEDLVARIGGDEFIVVFEETSTDEIENIAQRIIEGVSLPYSIDEKEAKISLSIGVSVYPDDGEDKETLIEHADKAMYFAKNHGKNGYKLYSPELSEMEFKKVGLLEKWKSTIQKSTSKIFN</sequence>
<dbReference type="PANTHER" id="PTHR46663">
    <property type="entry name" value="DIGUANYLATE CYCLASE DGCT-RELATED"/>
    <property type="match status" value="1"/>
</dbReference>
<dbReference type="SUPFAM" id="SSF55073">
    <property type="entry name" value="Nucleotide cyclase"/>
    <property type="match status" value="1"/>
</dbReference>
<feature type="domain" description="GGDEF" evidence="5">
    <location>
        <begin position="237"/>
        <end position="369"/>
    </location>
</feature>
<evidence type="ECO:0000259" key="3">
    <source>
        <dbReference type="PROSITE" id="PS50112"/>
    </source>
</evidence>
<dbReference type="CDD" id="cd01949">
    <property type="entry name" value="GGDEF"/>
    <property type="match status" value="1"/>
</dbReference>
<keyword evidence="2" id="KW-0472">Membrane</keyword>
<dbReference type="InterPro" id="IPR035965">
    <property type="entry name" value="PAS-like_dom_sf"/>
</dbReference>
<protein>
    <submittedName>
        <fullName evidence="6">PAS domain S-box-containing protein/diguanylate cyclase (GGDEF)-like protein</fullName>
    </submittedName>
</protein>
<dbReference type="NCBIfam" id="TIGR00254">
    <property type="entry name" value="GGDEF"/>
    <property type="match status" value="1"/>
</dbReference>
<dbReference type="Pfam" id="PF08447">
    <property type="entry name" value="PAS_3"/>
    <property type="match status" value="1"/>
</dbReference>
<dbReference type="InterPro" id="IPR052163">
    <property type="entry name" value="DGC-Regulatory_Protein"/>
</dbReference>
<dbReference type="EMBL" id="VLKZ01000009">
    <property type="protein sequence ID" value="TWI54462.1"/>
    <property type="molecule type" value="Genomic_DNA"/>
</dbReference>
<evidence type="ECO:0000313" key="7">
    <source>
        <dbReference type="Proteomes" id="UP000315711"/>
    </source>
</evidence>
<dbReference type="PROSITE" id="PS50112">
    <property type="entry name" value="PAS"/>
    <property type="match status" value="1"/>
</dbReference>
<dbReference type="InterPro" id="IPR000014">
    <property type="entry name" value="PAS"/>
</dbReference>
<dbReference type="InterPro" id="IPR013655">
    <property type="entry name" value="PAS_fold_3"/>
</dbReference>
<dbReference type="NCBIfam" id="TIGR00229">
    <property type="entry name" value="sensory_box"/>
    <property type="match status" value="1"/>
</dbReference>
<gene>
    <name evidence="6" type="ORF">IQ10_03014</name>
</gene>
<dbReference type="RefSeq" id="WP_144451255.1">
    <property type="nucleotide sequence ID" value="NZ_VLKZ01000009.1"/>
</dbReference>
<keyword evidence="2" id="KW-1133">Transmembrane helix</keyword>
<dbReference type="InterPro" id="IPR043128">
    <property type="entry name" value="Rev_trsase/Diguanyl_cyclase"/>
</dbReference>
<dbReference type="PROSITE" id="PS50887">
    <property type="entry name" value="GGDEF"/>
    <property type="match status" value="1"/>
</dbReference>
<dbReference type="Gene3D" id="3.30.70.270">
    <property type="match status" value="1"/>
</dbReference>
<keyword evidence="1" id="KW-0175">Coiled coil</keyword>
<feature type="transmembrane region" description="Helical" evidence="2">
    <location>
        <begin position="7"/>
        <end position="25"/>
    </location>
</feature>
<dbReference type="InterPro" id="IPR000160">
    <property type="entry name" value="GGDEF_dom"/>
</dbReference>
<dbReference type="InterPro" id="IPR000700">
    <property type="entry name" value="PAS-assoc_C"/>
</dbReference>
<dbReference type="PANTHER" id="PTHR46663:SF3">
    <property type="entry name" value="SLL0267 PROTEIN"/>
    <property type="match status" value="1"/>
</dbReference>